<name>A0A9P4UR10_9PEZI</name>
<keyword evidence="3" id="KW-1185">Reference proteome</keyword>
<feature type="non-terminal residue" evidence="2">
    <location>
        <position position="1"/>
    </location>
</feature>
<dbReference type="EMBL" id="MU003785">
    <property type="protein sequence ID" value="KAF2722086.1"/>
    <property type="molecule type" value="Genomic_DNA"/>
</dbReference>
<dbReference type="Proteomes" id="UP000799441">
    <property type="component" value="Unassembled WGS sequence"/>
</dbReference>
<dbReference type="Pfam" id="PF06985">
    <property type="entry name" value="HET"/>
    <property type="match status" value="1"/>
</dbReference>
<evidence type="ECO:0000259" key="1">
    <source>
        <dbReference type="Pfam" id="PF06985"/>
    </source>
</evidence>
<evidence type="ECO:0000313" key="2">
    <source>
        <dbReference type="EMBL" id="KAF2722086.1"/>
    </source>
</evidence>
<proteinExistence type="predicted"/>
<feature type="domain" description="Heterokaryon incompatibility" evidence="1">
    <location>
        <begin position="2"/>
        <end position="48"/>
    </location>
</feature>
<accession>A0A9P4UR10</accession>
<organism evidence="2 3">
    <name type="scientific">Polychaeton citri CBS 116435</name>
    <dbReference type="NCBI Taxonomy" id="1314669"/>
    <lineage>
        <taxon>Eukaryota</taxon>
        <taxon>Fungi</taxon>
        <taxon>Dikarya</taxon>
        <taxon>Ascomycota</taxon>
        <taxon>Pezizomycotina</taxon>
        <taxon>Dothideomycetes</taxon>
        <taxon>Dothideomycetidae</taxon>
        <taxon>Capnodiales</taxon>
        <taxon>Capnodiaceae</taxon>
        <taxon>Polychaeton</taxon>
    </lineage>
</organism>
<reference evidence="2" key="1">
    <citation type="journal article" date="2020" name="Stud. Mycol.">
        <title>101 Dothideomycetes genomes: a test case for predicting lifestyles and emergence of pathogens.</title>
        <authorList>
            <person name="Haridas S."/>
            <person name="Albert R."/>
            <person name="Binder M."/>
            <person name="Bloem J."/>
            <person name="Labutti K."/>
            <person name="Salamov A."/>
            <person name="Andreopoulos B."/>
            <person name="Baker S."/>
            <person name="Barry K."/>
            <person name="Bills G."/>
            <person name="Bluhm B."/>
            <person name="Cannon C."/>
            <person name="Castanera R."/>
            <person name="Culley D."/>
            <person name="Daum C."/>
            <person name="Ezra D."/>
            <person name="Gonzalez J."/>
            <person name="Henrissat B."/>
            <person name="Kuo A."/>
            <person name="Liang C."/>
            <person name="Lipzen A."/>
            <person name="Lutzoni F."/>
            <person name="Magnuson J."/>
            <person name="Mondo S."/>
            <person name="Nolan M."/>
            <person name="Ohm R."/>
            <person name="Pangilinan J."/>
            <person name="Park H.-J."/>
            <person name="Ramirez L."/>
            <person name="Alfaro M."/>
            <person name="Sun H."/>
            <person name="Tritt A."/>
            <person name="Yoshinaga Y."/>
            <person name="Zwiers L.-H."/>
            <person name="Turgeon B."/>
            <person name="Goodwin S."/>
            <person name="Spatafora J."/>
            <person name="Crous P."/>
            <person name="Grigoriev I."/>
        </authorList>
    </citation>
    <scope>NUCLEOTIDE SEQUENCE</scope>
    <source>
        <strain evidence="2">CBS 116435</strain>
    </source>
</reference>
<comment type="caution">
    <text evidence="2">The sequence shown here is derived from an EMBL/GenBank/DDBJ whole genome shotgun (WGS) entry which is preliminary data.</text>
</comment>
<sequence length="49" mass="5642">QSIIINDKPLIVQETVNEFSKYSARGKHETLLFVDAICIDQSNNSERNY</sequence>
<protein>
    <recommendedName>
        <fullName evidence="1">Heterokaryon incompatibility domain-containing protein</fullName>
    </recommendedName>
</protein>
<dbReference type="AlphaFoldDB" id="A0A9P4UR10"/>
<evidence type="ECO:0000313" key="3">
    <source>
        <dbReference type="Proteomes" id="UP000799441"/>
    </source>
</evidence>
<dbReference type="OrthoDB" id="5386682at2759"/>
<dbReference type="InterPro" id="IPR010730">
    <property type="entry name" value="HET"/>
</dbReference>
<gene>
    <name evidence="2" type="ORF">K431DRAFT_222915</name>
</gene>